<evidence type="ECO:0000256" key="11">
    <source>
        <dbReference type="ARBA" id="ARBA00023319"/>
    </source>
</evidence>
<evidence type="ECO:0000313" key="13">
    <source>
        <dbReference type="Ensembl" id="ENSPNYP00000010829.1"/>
    </source>
</evidence>
<evidence type="ECO:0000256" key="2">
    <source>
        <dbReference type="ARBA" id="ARBA00022475"/>
    </source>
</evidence>
<reference evidence="13" key="1">
    <citation type="submission" date="2023-09" db="UniProtKB">
        <authorList>
            <consortium name="Ensembl"/>
        </authorList>
    </citation>
    <scope>IDENTIFICATION</scope>
</reference>
<evidence type="ECO:0000256" key="3">
    <source>
        <dbReference type="ARBA" id="ARBA00022622"/>
    </source>
</evidence>
<comment type="subcellular location">
    <subcellularLocation>
        <location evidence="1">Cell membrane</location>
        <topology evidence="1">Lipid-anchor</topology>
        <topology evidence="1">GPI-anchor</topology>
    </subcellularLocation>
</comment>
<feature type="domain" description="Ig-like" evidence="12">
    <location>
        <begin position="21"/>
        <end position="105"/>
    </location>
</feature>
<evidence type="ECO:0000256" key="1">
    <source>
        <dbReference type="ARBA" id="ARBA00004609"/>
    </source>
</evidence>
<dbReference type="FunFam" id="2.60.40.10:FF:000004">
    <property type="entry name" value="DCC isoform 1"/>
    <property type="match status" value="1"/>
</dbReference>
<protein>
    <submittedName>
        <fullName evidence="13">Contactin 1</fullName>
    </submittedName>
</protein>
<keyword evidence="6" id="KW-0130">Cell adhesion</keyword>
<evidence type="ECO:0000259" key="12">
    <source>
        <dbReference type="PROSITE" id="PS50835"/>
    </source>
</evidence>
<feature type="domain" description="Ig-like" evidence="12">
    <location>
        <begin position="162"/>
        <end position="240"/>
    </location>
</feature>
<dbReference type="Pfam" id="PF07679">
    <property type="entry name" value="I-set"/>
    <property type="match status" value="1"/>
</dbReference>
<evidence type="ECO:0000256" key="10">
    <source>
        <dbReference type="ARBA" id="ARBA00023288"/>
    </source>
</evidence>
<keyword evidence="4" id="KW-0732">Signal</keyword>
<evidence type="ECO:0000256" key="7">
    <source>
        <dbReference type="ARBA" id="ARBA00023136"/>
    </source>
</evidence>
<dbReference type="Ensembl" id="ENSPNYT00000011092.1">
    <property type="protein sequence ID" value="ENSPNYP00000010829.1"/>
    <property type="gene ID" value="ENSPNYG00000008030.1"/>
</dbReference>
<keyword evidence="8" id="KW-1015">Disulfide bond</keyword>
<keyword evidence="9" id="KW-0325">Glycoprotein</keyword>
<dbReference type="PANTHER" id="PTHR44170">
    <property type="entry name" value="PROTEIN SIDEKICK"/>
    <property type="match status" value="1"/>
</dbReference>
<dbReference type="SMART" id="SM00408">
    <property type="entry name" value="IGc2"/>
    <property type="match status" value="3"/>
</dbReference>
<dbReference type="Gene3D" id="2.60.40.10">
    <property type="entry name" value="Immunoglobulins"/>
    <property type="match status" value="4"/>
</dbReference>
<evidence type="ECO:0000256" key="9">
    <source>
        <dbReference type="ARBA" id="ARBA00023180"/>
    </source>
</evidence>
<dbReference type="InterPro" id="IPR036179">
    <property type="entry name" value="Ig-like_dom_sf"/>
</dbReference>
<dbReference type="PROSITE" id="PS50835">
    <property type="entry name" value="IG_LIKE"/>
    <property type="match status" value="3"/>
</dbReference>
<dbReference type="InterPro" id="IPR013098">
    <property type="entry name" value="Ig_I-set"/>
</dbReference>
<name>A0A3B4FM37_9CICH</name>
<dbReference type="InterPro" id="IPR013783">
    <property type="entry name" value="Ig-like_fold"/>
</dbReference>
<dbReference type="InterPro" id="IPR003599">
    <property type="entry name" value="Ig_sub"/>
</dbReference>
<organism evidence="13">
    <name type="scientific">Pundamilia nyererei</name>
    <dbReference type="NCBI Taxonomy" id="303518"/>
    <lineage>
        <taxon>Eukaryota</taxon>
        <taxon>Metazoa</taxon>
        <taxon>Chordata</taxon>
        <taxon>Craniata</taxon>
        <taxon>Vertebrata</taxon>
        <taxon>Euteleostomi</taxon>
        <taxon>Actinopterygii</taxon>
        <taxon>Neopterygii</taxon>
        <taxon>Teleostei</taxon>
        <taxon>Neoteleostei</taxon>
        <taxon>Acanthomorphata</taxon>
        <taxon>Ovalentaria</taxon>
        <taxon>Cichlomorphae</taxon>
        <taxon>Cichliformes</taxon>
        <taxon>Cichlidae</taxon>
        <taxon>African cichlids</taxon>
        <taxon>Pseudocrenilabrinae</taxon>
        <taxon>Haplochromini</taxon>
        <taxon>Pundamilia</taxon>
    </lineage>
</organism>
<keyword evidence="10" id="KW-0449">Lipoprotein</keyword>
<keyword evidence="11" id="KW-0393">Immunoglobulin domain</keyword>
<keyword evidence="3" id="KW-0336">GPI-anchor</keyword>
<dbReference type="InterPro" id="IPR007110">
    <property type="entry name" value="Ig-like_dom"/>
</dbReference>
<dbReference type="SUPFAM" id="SSF48726">
    <property type="entry name" value="Immunoglobulin"/>
    <property type="match status" value="4"/>
</dbReference>
<dbReference type="SMART" id="SM00409">
    <property type="entry name" value="IG"/>
    <property type="match status" value="3"/>
</dbReference>
<evidence type="ECO:0000256" key="8">
    <source>
        <dbReference type="ARBA" id="ARBA00023157"/>
    </source>
</evidence>
<feature type="domain" description="Ig-like" evidence="12">
    <location>
        <begin position="244"/>
        <end position="333"/>
    </location>
</feature>
<dbReference type="PANTHER" id="PTHR44170:SF10">
    <property type="entry name" value="CONTACTIN-1"/>
    <property type="match status" value="1"/>
</dbReference>
<dbReference type="FunFam" id="2.60.40.10:FF:000044">
    <property type="entry name" value="Contactin 1"/>
    <property type="match status" value="1"/>
</dbReference>
<keyword evidence="7" id="KW-0472">Membrane</keyword>
<proteinExistence type="predicted"/>
<keyword evidence="5" id="KW-0677">Repeat</keyword>
<keyword evidence="2" id="KW-1003">Cell membrane</keyword>
<sequence length="350" mass="39690">IYGTVISKEARVKFGFLGEFPDEEREPVYVKEGQGAVLLCVPPKAWPQEVTYRWIYNEFPVFLNTDRRRFVSQKTGNLYIAKVEAQDAGNYSCFVSSPVLGKSVFSKFIPLIPLPPDDGYESGAVLHLFNVQYEDVGFYDCEAINTKGKDWHKAWLYVESAPEWAETINNTMKDIGSEHTMRCVASGKPFPFIRWYKDGYMYGKGELKFSSLTFADSGMYQCIAENYWGIKYANAELRVIACAPTFEFNPVKKQLLGAKDGRVVIECKPRAAPRPRFTWTKGKELLYNSSRISIMFDGSLEILNATKNDEGVYTCFAENDRGKANSSGYLTITGQRMYMCASKHSKDPTI</sequence>
<dbReference type="InterPro" id="IPR003598">
    <property type="entry name" value="Ig_sub2"/>
</dbReference>
<dbReference type="GO" id="GO:0016020">
    <property type="term" value="C:membrane"/>
    <property type="evidence" value="ECO:0007669"/>
    <property type="project" value="UniProtKB-SubCell"/>
</dbReference>
<dbReference type="GO" id="GO:0098609">
    <property type="term" value="P:cell-cell adhesion"/>
    <property type="evidence" value="ECO:0007669"/>
    <property type="project" value="TreeGrafter"/>
</dbReference>
<dbReference type="Pfam" id="PF13927">
    <property type="entry name" value="Ig_3"/>
    <property type="match status" value="2"/>
</dbReference>
<dbReference type="AlphaFoldDB" id="A0A3B4FM37"/>
<evidence type="ECO:0000256" key="4">
    <source>
        <dbReference type="ARBA" id="ARBA00022729"/>
    </source>
</evidence>
<dbReference type="GeneTree" id="ENSGT00940000155915"/>
<evidence type="ECO:0000256" key="5">
    <source>
        <dbReference type="ARBA" id="ARBA00022737"/>
    </source>
</evidence>
<accession>A0A3B4FM37</accession>
<evidence type="ECO:0000256" key="6">
    <source>
        <dbReference type="ARBA" id="ARBA00022889"/>
    </source>
</evidence>